<dbReference type="PROSITE" id="PS51257">
    <property type="entry name" value="PROKAR_LIPOPROTEIN"/>
    <property type="match status" value="1"/>
</dbReference>
<gene>
    <name evidence="1" type="ORF">LMG7141_03452</name>
</gene>
<evidence type="ECO:0008006" key="3">
    <source>
        <dbReference type="Google" id="ProtNLM"/>
    </source>
</evidence>
<dbReference type="EMBL" id="CATYWO010000006">
    <property type="protein sequence ID" value="CAJ0797926.1"/>
    <property type="molecule type" value="Genomic_DNA"/>
</dbReference>
<sequence length="136" mass="14343">MLEGVVRKPMLRWFVAGIALIGLGACAPMVPTAPAALAVDSAASPMRIQMTAPAEIRLDTGYTRTLAAGSRWQRVGALPQGDVYRPVGTIFTIEGRQVHEAYLVIAGGRLVGFYLPGEQAYSPLSKAISISTGASQ</sequence>
<accession>A0ABN9J2H5</accession>
<reference evidence="1 2" key="1">
    <citation type="submission" date="2023-07" db="EMBL/GenBank/DDBJ databases">
        <authorList>
            <person name="Peeters C."/>
        </authorList>
    </citation>
    <scope>NUCLEOTIDE SEQUENCE [LARGE SCALE GENOMIC DNA]</scope>
    <source>
        <strain evidence="1 2">LMG 7141</strain>
    </source>
</reference>
<organism evidence="1 2">
    <name type="scientific">Ralstonia condita</name>
    <dbReference type="NCBI Taxonomy" id="3058600"/>
    <lineage>
        <taxon>Bacteria</taxon>
        <taxon>Pseudomonadati</taxon>
        <taxon>Pseudomonadota</taxon>
        <taxon>Betaproteobacteria</taxon>
        <taxon>Burkholderiales</taxon>
        <taxon>Burkholderiaceae</taxon>
        <taxon>Ralstonia</taxon>
    </lineage>
</organism>
<dbReference type="Proteomes" id="UP001189616">
    <property type="component" value="Unassembled WGS sequence"/>
</dbReference>
<evidence type="ECO:0000313" key="1">
    <source>
        <dbReference type="EMBL" id="CAJ0797926.1"/>
    </source>
</evidence>
<evidence type="ECO:0000313" key="2">
    <source>
        <dbReference type="Proteomes" id="UP001189616"/>
    </source>
</evidence>
<proteinExistence type="predicted"/>
<keyword evidence="2" id="KW-1185">Reference proteome</keyword>
<protein>
    <recommendedName>
        <fullName evidence="3">Lipoprotein</fullName>
    </recommendedName>
</protein>
<comment type="caution">
    <text evidence="1">The sequence shown here is derived from an EMBL/GenBank/DDBJ whole genome shotgun (WGS) entry which is preliminary data.</text>
</comment>
<name>A0ABN9J2H5_9RALS</name>